<reference evidence="2" key="1">
    <citation type="submission" date="2024-01" db="EMBL/GenBank/DDBJ databases">
        <authorList>
            <person name="Webb A."/>
        </authorList>
    </citation>
    <scope>NUCLEOTIDE SEQUENCE</scope>
    <source>
        <strain evidence="2">Pm1</strain>
    </source>
</reference>
<feature type="region of interest" description="Disordered" evidence="1">
    <location>
        <begin position="36"/>
        <end position="79"/>
    </location>
</feature>
<dbReference type="Proteomes" id="UP001162060">
    <property type="component" value="Unassembled WGS sequence"/>
</dbReference>
<sequence length="192" mass="20403">MDELEVSAPDACEHVFTAAAKSVTCKSLSPLSVPRDGSLVVNEEDNGRTRQQQDYEMFGHDDSGQGKIRDASSDGGSNVKSVDNDSFALPQFSDGDVANVCLPILCKPTSLNVRSATPSPTCVSAFARDEAVTSAADGSEPSWTSQEFQEYLTMLELLQDVCSDADGGDMCLSADCLGQLERLLTSLLPQGV</sequence>
<evidence type="ECO:0000313" key="2">
    <source>
        <dbReference type="EMBL" id="CAK7943757.1"/>
    </source>
</evidence>
<dbReference type="EMBL" id="CAKLBY020000304">
    <property type="protein sequence ID" value="CAK7943757.1"/>
    <property type="molecule type" value="Genomic_DNA"/>
</dbReference>
<organism evidence="2 3">
    <name type="scientific">Peronospora matthiolae</name>
    <dbReference type="NCBI Taxonomy" id="2874970"/>
    <lineage>
        <taxon>Eukaryota</taxon>
        <taxon>Sar</taxon>
        <taxon>Stramenopiles</taxon>
        <taxon>Oomycota</taxon>
        <taxon>Peronosporomycetes</taxon>
        <taxon>Peronosporales</taxon>
        <taxon>Peronosporaceae</taxon>
        <taxon>Peronospora</taxon>
    </lineage>
</organism>
<comment type="caution">
    <text evidence="2">The sequence shown here is derived from an EMBL/GenBank/DDBJ whole genome shotgun (WGS) entry which is preliminary data.</text>
</comment>
<evidence type="ECO:0000256" key="1">
    <source>
        <dbReference type="SAM" id="MobiDB-lite"/>
    </source>
</evidence>
<evidence type="ECO:0000313" key="3">
    <source>
        <dbReference type="Proteomes" id="UP001162060"/>
    </source>
</evidence>
<dbReference type="AlphaFoldDB" id="A0AAV1VE39"/>
<name>A0AAV1VE39_9STRA</name>
<gene>
    <name evidence="2" type="ORF">PM001_LOCUS28907</name>
</gene>
<proteinExistence type="predicted"/>
<accession>A0AAV1VE39</accession>
<protein>
    <submittedName>
        <fullName evidence="2">Uncharacterized protein</fullName>
    </submittedName>
</protein>
<feature type="compositionally biased region" description="Basic and acidic residues" evidence="1">
    <location>
        <begin position="45"/>
        <end position="72"/>
    </location>
</feature>